<proteinExistence type="predicted"/>
<comment type="caution">
    <text evidence="2">The sequence shown here is derived from an EMBL/GenBank/DDBJ whole genome shotgun (WGS) entry which is preliminary data.</text>
</comment>
<dbReference type="InterPro" id="IPR022409">
    <property type="entry name" value="PKD/Chitinase_dom"/>
</dbReference>
<feature type="domain" description="PKD" evidence="1">
    <location>
        <begin position="703"/>
        <end position="750"/>
    </location>
</feature>
<evidence type="ECO:0000259" key="1">
    <source>
        <dbReference type="PROSITE" id="PS50093"/>
    </source>
</evidence>
<dbReference type="PROSITE" id="PS50093">
    <property type="entry name" value="PKD"/>
    <property type="match status" value="9"/>
</dbReference>
<dbReference type="OrthoDB" id="103676at2157"/>
<name>A0A2V2MYT3_9EURY</name>
<feature type="domain" description="PKD" evidence="1">
    <location>
        <begin position="369"/>
        <end position="406"/>
    </location>
</feature>
<dbReference type="Proteomes" id="UP000245934">
    <property type="component" value="Unassembled WGS sequence"/>
</dbReference>
<reference evidence="2 3" key="1">
    <citation type="submission" date="2018-05" db="EMBL/GenBank/DDBJ databases">
        <title>Draft genome of Methanospirillum stamsii Pt1.</title>
        <authorList>
            <person name="Dueholm M.S."/>
            <person name="Nielsen P.H."/>
            <person name="Bakmann L.F."/>
            <person name="Otzen D.E."/>
        </authorList>
    </citation>
    <scope>NUCLEOTIDE SEQUENCE [LARGE SCALE GENOMIC DNA]</scope>
    <source>
        <strain evidence="2 3">Pt1</strain>
    </source>
</reference>
<dbReference type="InterPro" id="IPR035986">
    <property type="entry name" value="PKD_dom_sf"/>
</dbReference>
<dbReference type="CDD" id="cd00146">
    <property type="entry name" value="PKD"/>
    <property type="match status" value="8"/>
</dbReference>
<feature type="domain" description="PKD" evidence="1">
    <location>
        <begin position="631"/>
        <end position="680"/>
    </location>
</feature>
<dbReference type="InterPro" id="IPR000601">
    <property type="entry name" value="PKD_dom"/>
</dbReference>
<protein>
    <recommendedName>
        <fullName evidence="1">PKD domain-containing protein</fullName>
    </recommendedName>
</protein>
<accession>A0A2V2MYT3</accession>
<feature type="domain" description="PKD" evidence="1">
    <location>
        <begin position="431"/>
        <end position="510"/>
    </location>
</feature>
<evidence type="ECO:0000313" key="2">
    <source>
        <dbReference type="EMBL" id="PWR73304.1"/>
    </source>
</evidence>
<gene>
    <name evidence="2" type="ORF">DLD82_10555</name>
</gene>
<dbReference type="AlphaFoldDB" id="A0A2V2MYT3"/>
<feature type="domain" description="PKD" evidence="1">
    <location>
        <begin position="856"/>
        <end position="922"/>
    </location>
</feature>
<dbReference type="Pfam" id="PF18911">
    <property type="entry name" value="PKD_4"/>
    <property type="match status" value="9"/>
</dbReference>
<dbReference type="GeneID" id="97611314"/>
<dbReference type="SMART" id="SM00089">
    <property type="entry name" value="PKD"/>
    <property type="match status" value="9"/>
</dbReference>
<feature type="domain" description="PKD" evidence="1">
    <location>
        <begin position="771"/>
        <end position="851"/>
    </location>
</feature>
<feature type="domain" description="PKD" evidence="1">
    <location>
        <begin position="514"/>
        <end position="579"/>
    </location>
</feature>
<dbReference type="PANTHER" id="PTHR36842">
    <property type="entry name" value="PROTEIN TOLB HOMOLOG"/>
    <property type="match status" value="1"/>
</dbReference>
<dbReference type="PANTHER" id="PTHR36842:SF1">
    <property type="entry name" value="PROTEIN TOLB"/>
    <property type="match status" value="1"/>
</dbReference>
<organism evidence="2 3">
    <name type="scientific">Methanospirillum stamsii</name>
    <dbReference type="NCBI Taxonomy" id="1277351"/>
    <lineage>
        <taxon>Archaea</taxon>
        <taxon>Methanobacteriati</taxon>
        <taxon>Methanobacteriota</taxon>
        <taxon>Stenosarchaea group</taxon>
        <taxon>Methanomicrobia</taxon>
        <taxon>Methanomicrobiales</taxon>
        <taxon>Methanospirillaceae</taxon>
        <taxon>Methanospirillum</taxon>
    </lineage>
</organism>
<dbReference type="RefSeq" id="WP_109941091.1">
    <property type="nucleotide sequence ID" value="NZ_CP176366.1"/>
</dbReference>
<dbReference type="Gene3D" id="2.60.40.10">
    <property type="entry name" value="Immunoglobulins"/>
    <property type="match status" value="9"/>
</dbReference>
<dbReference type="InterPro" id="IPR013783">
    <property type="entry name" value="Ig-like_fold"/>
</dbReference>
<feature type="domain" description="PKD" evidence="1">
    <location>
        <begin position="955"/>
        <end position="1026"/>
    </location>
</feature>
<feature type="domain" description="PKD" evidence="1">
    <location>
        <begin position="249"/>
        <end position="314"/>
    </location>
</feature>
<sequence length="1026" mass="115101">MHERPLYYVFALFVALMVINLISPAFGDGEISVESTVTFDISANKTFFDVSSPVSVNFTADIHDGSPGYPDEINWTLLDKNGIYATSTKIPYTSDNWTQIISHPGLYGVTCIAYNSTGTPGESWNSNPRPLGYITAYKPVSANFTNITPTTGVLPLDVTFYSDNFTGGPNKWYWESGALKTDGVNRNGTLRFPTATTYTIKHTVWNTTYDSPLVQYQYKNGWVNNSTSSIYQIIGKEAIVANFTAKYGTTVVPFTGQVKGPVPLALQFFDNSTGSDINGRNWSFGDNSPYNLNTHPTYTYTTPGIFDVTLNVSSPWDFNNTTQKRYVNAYLPLDAGFTYTNKTDSCNRPVFPVTYYFSANDTKTGNSIPTAWNWSFGDKTVNDTRQNPDHRFNLPGIYDVILTTYNETHDINQSEMQQVLVSGLYANFTADPEKGFQTETNQPIKVNFTYNATDVFDAASIHWDFGNGDSTGKEDQTVSSIYTRPGNYTVNLTVGNTCNQYNSTERVISIIERPVPNFTYQPSYGKFPLNVQFTDTSTDSPNQWEWDFGDSSYHSDKKDPVHQYAAPGSYDVTLWVKNTTIVPIMSWRGTTKSIILSEGFDTKFEAEPVRGGWPLKVQFTDKTEPALVNNWTWDFGDNLHGSDEQNPNYTYSDAGNFIVNLTVRNTTTQATGSYQSTIEVVDPIYANFKPNQTYVYMNKTTGVLFESLSVGNVTEYFWDFGDESQIETDPTVVHIFPEFKEYQVNLTVANDYYNLTNTTGFLLNITPQEYPYIDFVVNPPRADKMEPVSFTVTEIGGTNVSTPVWNFGDGSPEVTGIKPTHQFQKSGIFNVTATVTGDYGPAVSKTHPASIRGLDPDFIIVPPGGWATVNTNVTFMDNSVGNPEKWAWDFGDNTIIEQTYDNFVVHKFEKEGLYNITMKATNWEPVEDSITKQLTIINKTVPQGVDFNIPEQKYSGNHPLYVQFEDTTPAQANVVEWLWEFGDGTNSFEKEPNHTYQKPGQYTVILTVRNDAGTNEKRRVAYVVVL</sequence>
<dbReference type="SUPFAM" id="SSF49299">
    <property type="entry name" value="PKD domain"/>
    <property type="match status" value="9"/>
</dbReference>
<keyword evidence="3" id="KW-1185">Reference proteome</keyword>
<evidence type="ECO:0000313" key="3">
    <source>
        <dbReference type="Proteomes" id="UP000245934"/>
    </source>
</evidence>
<dbReference type="EMBL" id="QGMZ01000019">
    <property type="protein sequence ID" value="PWR73304.1"/>
    <property type="molecule type" value="Genomic_DNA"/>
</dbReference>